<evidence type="ECO:0000313" key="4">
    <source>
        <dbReference type="EMBL" id="EFX02654.1"/>
    </source>
</evidence>
<dbReference type="SUPFAM" id="SSF52283">
    <property type="entry name" value="Formate/glycerate dehydrogenase catalytic domain-like"/>
    <property type="match status" value="1"/>
</dbReference>
<evidence type="ECO:0000313" key="5">
    <source>
        <dbReference type="Proteomes" id="UP000007796"/>
    </source>
</evidence>
<gene>
    <name evidence="4" type="ORF">CMQ_2583</name>
</gene>
<keyword evidence="5" id="KW-1185">Reference proteome</keyword>
<keyword evidence="2" id="KW-0520">NAD</keyword>
<name>F0XIB4_GROCL</name>
<dbReference type="OrthoDB" id="298012at2759"/>
<reference evidence="4 5" key="1">
    <citation type="journal article" date="2011" name="Proc. Natl. Acad. Sci. U.S.A.">
        <title>Genome and transcriptome analyses of the mountain pine beetle-fungal symbiont Grosmannia clavigera, a lodgepole pine pathogen.</title>
        <authorList>
            <person name="DiGuistini S."/>
            <person name="Wang Y."/>
            <person name="Liao N.Y."/>
            <person name="Taylor G."/>
            <person name="Tanguay P."/>
            <person name="Feau N."/>
            <person name="Henrissat B."/>
            <person name="Chan S.K."/>
            <person name="Hesse-Orce U."/>
            <person name="Alamouti S.M."/>
            <person name="Tsui C.K.M."/>
            <person name="Docking R.T."/>
            <person name="Levasseur A."/>
            <person name="Haridas S."/>
            <person name="Robertson G."/>
            <person name="Birol I."/>
            <person name="Holt R.A."/>
            <person name="Marra M.A."/>
            <person name="Hamelin R.C."/>
            <person name="Hirst M."/>
            <person name="Jones S.J.M."/>
            <person name="Bohlmann J."/>
            <person name="Breuil C."/>
        </authorList>
    </citation>
    <scope>NUCLEOTIDE SEQUENCE [LARGE SCALE GENOMIC DNA]</scope>
    <source>
        <strain evidence="5">kw1407 / UAMH 11150</strain>
    </source>
</reference>
<dbReference type="InParanoid" id="F0XIB4"/>
<dbReference type="STRING" id="655863.F0XIB4"/>
<dbReference type="Pfam" id="PF02826">
    <property type="entry name" value="2-Hacid_dh_C"/>
    <property type="match status" value="1"/>
</dbReference>
<evidence type="ECO:0000256" key="1">
    <source>
        <dbReference type="ARBA" id="ARBA00023002"/>
    </source>
</evidence>
<dbReference type="InterPro" id="IPR006140">
    <property type="entry name" value="D-isomer_DH_NAD-bd"/>
</dbReference>
<protein>
    <submittedName>
        <fullName evidence="4">2-hydroxyacid dehydrogenase</fullName>
    </submittedName>
</protein>
<dbReference type="GO" id="GO:0051287">
    <property type="term" value="F:NAD binding"/>
    <property type="evidence" value="ECO:0007669"/>
    <property type="project" value="InterPro"/>
</dbReference>
<dbReference type="EMBL" id="GL629769">
    <property type="protein sequence ID" value="EFX02654.1"/>
    <property type="molecule type" value="Genomic_DNA"/>
</dbReference>
<dbReference type="SUPFAM" id="SSF51735">
    <property type="entry name" value="NAD(P)-binding Rossmann-fold domains"/>
    <property type="match status" value="1"/>
</dbReference>
<dbReference type="InterPro" id="IPR036291">
    <property type="entry name" value="NAD(P)-bd_dom_sf"/>
</dbReference>
<dbReference type="GeneID" id="25975588"/>
<feature type="domain" description="D-isomer specific 2-hydroxyacid dehydrogenase NAD-binding" evidence="3">
    <location>
        <begin position="205"/>
        <end position="301"/>
    </location>
</feature>
<evidence type="ECO:0000256" key="2">
    <source>
        <dbReference type="ARBA" id="ARBA00023027"/>
    </source>
</evidence>
<dbReference type="HOGENOM" id="CLU_019796_1_0_1"/>
<sequence>MDQPTSTATALASHKLILLSPFALPDDCVPTLTKTFPGLEVVARYQPWDRQTTDLPEEEWRDATILATGSMLPDAELAPKLQYVQLFSAGANHLAEHAVFKDHKVVFCGANGVHGPQIAEWVIATYLSAKHRLAEYRQLQEQNEWRHNSNNLDEAVEDSVGRCVVAAENDAYQPHGLGDPAGDLPDRWFAGTTKADVHAFLGSGLDLLVVALPLTDRTRGLIGADELDLLARHRPAGTSSGSGFFLSNIARGAVVDTDALIAALNDGRIAGAALDVTDPEPLPPGHPLWSARNVTITPHVSGSSTRYLARVLDILTINLGRLRAGQALLLNQLDKKAGY</sequence>
<proteinExistence type="predicted"/>
<dbReference type="RefSeq" id="XP_014172136.1">
    <property type="nucleotide sequence ID" value="XM_014316661.1"/>
</dbReference>
<organism evidence="5">
    <name type="scientific">Grosmannia clavigera (strain kw1407 / UAMH 11150)</name>
    <name type="common">Blue stain fungus</name>
    <name type="synonym">Graphiocladiella clavigera</name>
    <dbReference type="NCBI Taxonomy" id="655863"/>
    <lineage>
        <taxon>Eukaryota</taxon>
        <taxon>Fungi</taxon>
        <taxon>Dikarya</taxon>
        <taxon>Ascomycota</taxon>
        <taxon>Pezizomycotina</taxon>
        <taxon>Sordariomycetes</taxon>
        <taxon>Sordariomycetidae</taxon>
        <taxon>Ophiostomatales</taxon>
        <taxon>Ophiostomataceae</taxon>
        <taxon>Leptographium</taxon>
    </lineage>
</organism>
<dbReference type="PANTHER" id="PTHR43333:SF1">
    <property type="entry name" value="D-ISOMER SPECIFIC 2-HYDROXYACID DEHYDROGENASE NAD-BINDING DOMAIN-CONTAINING PROTEIN"/>
    <property type="match status" value="1"/>
</dbReference>
<dbReference type="AlphaFoldDB" id="F0XIB4"/>
<keyword evidence="1" id="KW-0560">Oxidoreductase</keyword>
<dbReference type="Proteomes" id="UP000007796">
    <property type="component" value="Unassembled WGS sequence"/>
</dbReference>
<accession>F0XIB4</accession>
<evidence type="ECO:0000259" key="3">
    <source>
        <dbReference type="Pfam" id="PF02826"/>
    </source>
</evidence>
<dbReference type="GO" id="GO:0016491">
    <property type="term" value="F:oxidoreductase activity"/>
    <property type="evidence" value="ECO:0007669"/>
    <property type="project" value="UniProtKB-KW"/>
</dbReference>
<dbReference type="PANTHER" id="PTHR43333">
    <property type="entry name" value="2-HACID_DH_C DOMAIN-CONTAINING PROTEIN"/>
    <property type="match status" value="1"/>
</dbReference>
<dbReference type="eggNOG" id="KOG0069">
    <property type="taxonomic scope" value="Eukaryota"/>
</dbReference>
<dbReference type="Gene3D" id="3.40.50.720">
    <property type="entry name" value="NAD(P)-binding Rossmann-like Domain"/>
    <property type="match status" value="2"/>
</dbReference>